<proteinExistence type="inferred from homology"/>
<evidence type="ECO:0000256" key="6">
    <source>
        <dbReference type="ARBA" id="ARBA00022989"/>
    </source>
</evidence>
<dbReference type="AlphaFoldDB" id="A0AAV3M7G8"/>
<protein>
    <submittedName>
        <fullName evidence="14">Cell invasion protein SipB</fullName>
    </submittedName>
</protein>
<feature type="domain" description="IpaB/BipB/SctE N-terminal" evidence="13">
    <location>
        <begin position="83"/>
        <end position="233"/>
    </location>
</feature>
<evidence type="ECO:0000256" key="8">
    <source>
        <dbReference type="ARBA" id="ARBA00023136"/>
    </source>
</evidence>
<evidence type="ECO:0000256" key="10">
    <source>
        <dbReference type="SAM" id="MobiDB-lite"/>
    </source>
</evidence>
<keyword evidence="4 11" id="KW-0812">Transmembrane</keyword>
<keyword evidence="5" id="KW-1043">Host membrane</keyword>
<evidence type="ECO:0000313" key="14">
    <source>
        <dbReference type="EMBL" id="EUD11666.1"/>
    </source>
</evidence>
<name>A0AAV3M7G8_9GAMM</name>
<feature type="domain" description="Translocator protein BipB-like C-terminal" evidence="12">
    <location>
        <begin position="258"/>
        <end position="589"/>
    </location>
</feature>
<dbReference type="Pfam" id="PF16535">
    <property type="entry name" value="T3SSipB"/>
    <property type="match status" value="1"/>
</dbReference>
<evidence type="ECO:0000259" key="13">
    <source>
        <dbReference type="Pfam" id="PF16535"/>
    </source>
</evidence>
<dbReference type="Pfam" id="PF04888">
    <property type="entry name" value="SseC"/>
    <property type="match status" value="1"/>
</dbReference>
<comment type="similarity">
    <text evidence="9">Belongs to the SctE/SipB/YopB family.</text>
</comment>
<sequence length="592" mass="62031">MNNSGITGGFGGRIDPSLARAAFDHVRKGDSFVKAADEALKAVLASKASETDAGTSAKIDANGLKSVPLTPPSAAAKEALNSEGTLTFLLGQLMALMGEVSISQLEARLDAWKAMIEANKALGDKISSDFQSAAADAESAMDAYQDAINELKNIKQRQEAQSKVLQSAQDKLSKLKPSDSGYQEALASVEQASKEAESLQKQVDAAEQKTMNAHLDATAKAEKADKILTQAQGLNLPRSQNEQHAEDNLTSVARMTMLMSMFVQLVGKNSEESLKADLDIFKALQEGRQKEMETKAAEYAKEVQKAEEVNRIMGCVGKIVGALLTIASIVGAVFSGGASLALAAVGVALMVADEITKAATGTSFIQQALNPIMENILKPLMEAIGKALSDALSAMGVDKKTADLVGSILGAVLAAVAMVAVIAVVAVVGKGAASKLGDMMSKLLGETIKKLLPTVLRQLASNGSKVLSQGMKRLTSGLGDLGAKAGLKTDALSKELIGNTINKSVLGLEVAHTGAQSAGSVTQGVFLKNSTEALADFTVAKASNEQIQMWLREAVEKFSNDLRVTQELQQMLSAAAQNSAETARAILRQSRA</sequence>
<dbReference type="InterPro" id="IPR003895">
    <property type="entry name" value="T3SS_SctE/BipB"/>
</dbReference>
<organism evidence="14 15">
    <name type="scientific">Providencia alcalifaciens 205/92</name>
    <dbReference type="NCBI Taxonomy" id="1256988"/>
    <lineage>
        <taxon>Bacteria</taxon>
        <taxon>Pseudomonadati</taxon>
        <taxon>Pseudomonadota</taxon>
        <taxon>Gammaproteobacteria</taxon>
        <taxon>Enterobacterales</taxon>
        <taxon>Morganellaceae</taxon>
        <taxon>Providencia</taxon>
    </lineage>
</organism>
<evidence type="ECO:0000256" key="9">
    <source>
        <dbReference type="ARBA" id="ARBA00035640"/>
    </source>
</evidence>
<keyword evidence="3" id="KW-0964">Secreted</keyword>
<dbReference type="InterPro" id="IPR032391">
    <property type="entry name" value="IpaB/BipB/SctE_N"/>
</dbReference>
<feature type="transmembrane region" description="Helical" evidence="11">
    <location>
        <begin position="404"/>
        <end position="429"/>
    </location>
</feature>
<evidence type="ECO:0000256" key="7">
    <source>
        <dbReference type="ARBA" id="ARBA00023026"/>
    </source>
</evidence>
<evidence type="ECO:0000256" key="4">
    <source>
        <dbReference type="ARBA" id="ARBA00022692"/>
    </source>
</evidence>
<dbReference type="GO" id="GO:0016020">
    <property type="term" value="C:membrane"/>
    <property type="evidence" value="ECO:0007669"/>
    <property type="project" value="InterPro"/>
</dbReference>
<feature type="region of interest" description="Disordered" evidence="10">
    <location>
        <begin position="168"/>
        <end position="189"/>
    </location>
</feature>
<evidence type="ECO:0000256" key="2">
    <source>
        <dbReference type="ARBA" id="ARBA00004613"/>
    </source>
</evidence>
<dbReference type="PRINTS" id="PR01375">
    <property type="entry name" value="BACINVASINB"/>
</dbReference>
<dbReference type="Gene3D" id="1.20.120.330">
    <property type="entry name" value="Nucleotidyltransferases domain 2"/>
    <property type="match status" value="2"/>
</dbReference>
<evidence type="ECO:0000256" key="3">
    <source>
        <dbReference type="ARBA" id="ARBA00022525"/>
    </source>
</evidence>
<dbReference type="Proteomes" id="UP000022311">
    <property type="component" value="Unassembled WGS sequence"/>
</dbReference>
<keyword evidence="6 11" id="KW-1133">Transmembrane helix</keyword>
<reference evidence="14 15" key="1">
    <citation type="submission" date="2014-01" db="EMBL/GenBank/DDBJ databases">
        <authorList>
            <person name="Durkin A.S."/>
            <person name="McCorrison J."/>
            <person name="Torralba M."/>
            <person name="Gillis M."/>
            <person name="Haft D.H."/>
            <person name="Methe B."/>
            <person name="Sutton G."/>
            <person name="Nelson K.E."/>
        </authorList>
    </citation>
    <scope>NUCLEOTIDE SEQUENCE [LARGE SCALE GENOMIC DNA]</scope>
    <source>
        <strain evidence="14 15">205/92</strain>
    </source>
</reference>
<evidence type="ECO:0000313" key="15">
    <source>
        <dbReference type="Proteomes" id="UP000022311"/>
    </source>
</evidence>
<keyword evidence="8 11" id="KW-0472">Membrane</keyword>
<feature type="transmembrane region" description="Helical" evidence="11">
    <location>
        <begin position="319"/>
        <end position="352"/>
    </location>
</feature>
<evidence type="ECO:0000256" key="5">
    <source>
        <dbReference type="ARBA" id="ARBA00022870"/>
    </source>
</evidence>
<dbReference type="GO" id="GO:0005576">
    <property type="term" value="C:extracellular region"/>
    <property type="evidence" value="ECO:0007669"/>
    <property type="project" value="UniProtKB-SubCell"/>
</dbReference>
<evidence type="ECO:0000256" key="1">
    <source>
        <dbReference type="ARBA" id="ARBA00004301"/>
    </source>
</evidence>
<dbReference type="RefSeq" id="WP_051459665.1">
    <property type="nucleotide sequence ID" value="NZ_JALD01000038.1"/>
</dbReference>
<dbReference type="InterPro" id="IPR006972">
    <property type="entry name" value="BipB-like_C"/>
</dbReference>
<gene>
    <name evidence="14" type="primary">sipB</name>
    <name evidence="14" type="ORF">HMPREF1563_0262</name>
</gene>
<evidence type="ECO:0000259" key="12">
    <source>
        <dbReference type="Pfam" id="PF04888"/>
    </source>
</evidence>
<dbReference type="EMBL" id="JALD01000038">
    <property type="protein sequence ID" value="EUD11666.1"/>
    <property type="molecule type" value="Genomic_DNA"/>
</dbReference>
<accession>A0AAV3M7G8</accession>
<keyword evidence="7" id="KW-0843">Virulence</keyword>
<comment type="caution">
    <text evidence="14">The sequence shown here is derived from an EMBL/GenBank/DDBJ whole genome shotgun (WGS) entry which is preliminary data.</text>
</comment>
<evidence type="ECO:0000256" key="11">
    <source>
        <dbReference type="SAM" id="Phobius"/>
    </source>
</evidence>
<comment type="subcellular location">
    <subcellularLocation>
        <location evidence="1">Host membrane</location>
        <topology evidence="1">Multi-pass membrane protein</topology>
    </subcellularLocation>
    <subcellularLocation>
        <location evidence="2">Secreted</location>
    </subcellularLocation>
</comment>
<dbReference type="GO" id="GO:0033644">
    <property type="term" value="C:host cell membrane"/>
    <property type="evidence" value="ECO:0007669"/>
    <property type="project" value="UniProtKB-SubCell"/>
</dbReference>